<dbReference type="EMBL" id="PYLO01000001">
    <property type="protein sequence ID" value="PST39057.1"/>
    <property type="molecule type" value="Genomic_DNA"/>
</dbReference>
<comment type="caution">
    <text evidence="4">The sequence shown here is derived from an EMBL/GenBank/DDBJ whole genome shotgun (WGS) entry which is preliminary data.</text>
</comment>
<dbReference type="AlphaFoldDB" id="A0A2T3FUU6"/>
<reference evidence="4 5" key="1">
    <citation type="submission" date="2018-03" db="EMBL/GenBank/DDBJ databases">
        <title>Lachnoclostridium SNUG30386 gen.nov., sp.nov., isolated from human faeces.</title>
        <authorList>
            <person name="Seo B."/>
            <person name="Jeon K."/>
            <person name="Ko G."/>
        </authorList>
    </citation>
    <scope>NUCLEOTIDE SEQUENCE [LARGE SCALE GENOMIC DNA]</scope>
    <source>
        <strain evidence="4 5">SNUG30386</strain>
    </source>
</reference>
<feature type="compositionally biased region" description="Basic and acidic residues" evidence="2">
    <location>
        <begin position="590"/>
        <end position="613"/>
    </location>
</feature>
<name>A0A2T3FUU6_9CLOT</name>
<sequence length="619" mass="69023">MIPCLYDSREMKFDNNGIGKLADAQSCTVTEKRNGSYELKLICPADGIHAEMLEEGNVILAKPSDTMQPQPFRIYKITTPIDGKLEVQARHISYQLNFITVSPFSVTGCVGAMQGLKSHAASDCPFSVWTDVASSAMFTVSVPASFRNCLGGMDGSVLDTFGGEFEWDRYTVKFHRARGADHNVHIVYGKNLTDFKMEKSIENTITGVHPYWVDNETQAVMELPEKVVMVSRKSVPYQKITVLDCTSAFQERPSEAALREYAQDYIDTTSLTEPEVDIKIDFIQLWNTPGYEDVVQAEQVSLCDTVHVYISKLGIEASSKVTETEYDSLLERYNSITLSNSTVSSRNSSLTSSLNSIRNTATAAYDTAVRVETAVGEQMGGISASIIYDGALFAALFGLHYKNETDSKGNTTRYAFNAATLKQSTVAWKNSPAGFFVSTDGGKTWGYGWESDDSAVKTAILLEQTLKKLDDRYKKAAELSKELLEELDERYKTATAISVELQKTLDQRYETAKKLSKELYEELDAKYQPYIPVSESAPEDPAEDSFWVDKKNLRLKLWDGEQWQTIGYEPEEPDPEPTEPTTPTEPETPDTEKPGSEDKDTENKEETDNKETDQEGGSS</sequence>
<gene>
    <name evidence="4" type="ORF">C7U56_03840</name>
</gene>
<dbReference type="Proteomes" id="UP000241048">
    <property type="component" value="Unassembled WGS sequence"/>
</dbReference>
<dbReference type="InterPro" id="IPR007119">
    <property type="entry name" value="Phage_tail_spike_N"/>
</dbReference>
<dbReference type="InterPro" id="IPR010572">
    <property type="entry name" value="Tail_dom"/>
</dbReference>
<dbReference type="Pfam" id="PF06605">
    <property type="entry name" value="Prophage_tail"/>
    <property type="match status" value="1"/>
</dbReference>
<organism evidence="4 5">
    <name type="scientific">Clostridium fessum</name>
    <dbReference type="NCBI Taxonomy" id="2126740"/>
    <lineage>
        <taxon>Bacteria</taxon>
        <taxon>Bacillati</taxon>
        <taxon>Bacillota</taxon>
        <taxon>Clostridia</taxon>
        <taxon>Eubacteriales</taxon>
        <taxon>Clostridiaceae</taxon>
        <taxon>Clostridium</taxon>
    </lineage>
</organism>
<feature type="region of interest" description="Disordered" evidence="2">
    <location>
        <begin position="562"/>
        <end position="619"/>
    </location>
</feature>
<evidence type="ECO:0000256" key="2">
    <source>
        <dbReference type="SAM" id="MobiDB-lite"/>
    </source>
</evidence>
<evidence type="ECO:0000313" key="4">
    <source>
        <dbReference type="EMBL" id="PST39057.1"/>
    </source>
</evidence>
<keyword evidence="5" id="KW-1185">Reference proteome</keyword>
<keyword evidence="1" id="KW-0175">Coiled coil</keyword>
<accession>A0A2T3FUU6</accession>
<dbReference type="NCBIfam" id="TIGR01665">
    <property type="entry name" value="put_anti_recept"/>
    <property type="match status" value="1"/>
</dbReference>
<evidence type="ECO:0000259" key="3">
    <source>
        <dbReference type="Pfam" id="PF06605"/>
    </source>
</evidence>
<feature type="domain" description="Tail spike" evidence="3">
    <location>
        <begin position="156"/>
        <end position="342"/>
    </location>
</feature>
<proteinExistence type="predicted"/>
<protein>
    <recommendedName>
        <fullName evidence="3">Tail spike domain-containing protein</fullName>
    </recommendedName>
</protein>
<dbReference type="RefSeq" id="WP_107000206.1">
    <property type="nucleotide sequence ID" value="NZ_PYLO01000001.1"/>
</dbReference>
<evidence type="ECO:0000256" key="1">
    <source>
        <dbReference type="SAM" id="Coils"/>
    </source>
</evidence>
<evidence type="ECO:0000313" key="5">
    <source>
        <dbReference type="Proteomes" id="UP000241048"/>
    </source>
</evidence>
<feature type="coiled-coil region" evidence="1">
    <location>
        <begin position="459"/>
        <end position="504"/>
    </location>
</feature>